<gene>
    <name evidence="1" type="ORF">H9784_00095</name>
</gene>
<reference evidence="1" key="2">
    <citation type="submission" date="2021-04" db="EMBL/GenBank/DDBJ databases">
        <authorList>
            <person name="Gilroy R."/>
        </authorList>
    </citation>
    <scope>NUCLEOTIDE SEQUENCE</scope>
    <source>
        <strain evidence="1">5032</strain>
    </source>
</reference>
<reference evidence="1" key="1">
    <citation type="journal article" date="2021" name="PeerJ">
        <title>Extensive microbial diversity within the chicken gut microbiome revealed by metagenomics and culture.</title>
        <authorList>
            <person name="Gilroy R."/>
            <person name="Ravi A."/>
            <person name="Getino M."/>
            <person name="Pursley I."/>
            <person name="Horton D.L."/>
            <person name="Alikhan N.F."/>
            <person name="Baker D."/>
            <person name="Gharbi K."/>
            <person name="Hall N."/>
            <person name="Watson M."/>
            <person name="Adriaenssens E.M."/>
            <person name="Foster-Nyarko E."/>
            <person name="Jarju S."/>
            <person name="Secka A."/>
            <person name="Antonio M."/>
            <person name="Oren A."/>
            <person name="Chaudhuri R.R."/>
            <person name="La Ragione R."/>
            <person name="Hildebrand F."/>
            <person name="Pallen M.J."/>
        </authorList>
    </citation>
    <scope>NUCLEOTIDE SEQUENCE</scope>
    <source>
        <strain evidence="1">5032</strain>
    </source>
</reference>
<organism evidence="1 2">
    <name type="scientific">Candidatus Desulfovibrio intestinavium</name>
    <dbReference type="NCBI Taxonomy" id="2838534"/>
    <lineage>
        <taxon>Bacteria</taxon>
        <taxon>Pseudomonadati</taxon>
        <taxon>Thermodesulfobacteriota</taxon>
        <taxon>Desulfovibrionia</taxon>
        <taxon>Desulfovibrionales</taxon>
        <taxon>Desulfovibrionaceae</taxon>
        <taxon>Desulfovibrio</taxon>
    </lineage>
</organism>
<name>A0A9D2HLE5_9BACT</name>
<dbReference type="Proteomes" id="UP000823821">
    <property type="component" value="Unassembled WGS sequence"/>
</dbReference>
<accession>A0A9D2HLE5</accession>
<sequence length="540" mass="61113">MKENFFVIDSEELEQVPSWLYGMAFDGKSIVTDIATFDDKTYLEYSGSFIAIRKSDNNIRIYQDGNGTYGIFLYKEDGYFALSNSFMLLFEYLHFTKGKNLDIDHGYACHFLTIPMCSIAYTSTLCKQIKILPPNVEVEIRVAEKIITTKFIPDAEKIDIYSEEALALVDAWISKWASFMQNLQSQNVPFTIDVSGGFDSRLSLSLALAADIDRSKVNFYSAVGYSVKDDLPIAEALAEKLKFSLNACVYKGGWSSLPAADSWNLSMLTQLGTHHTPYFRDATYSPSRFRFSGQGGETIRNHWYVTPSYFEECMVACDISEKNLSLSGIEFLWGELASLDRVYKGNSGDKYKALVHRLYEVGRARYHFGRYFVSAQIVNLMLFAPLYDMSLRRINCVSHGNVDHDLLMALILTRIDEKLVDVKFNDGKSIAKDCIRRAIEINKKKRLTIQSNSFSIPQDVIKYIPDSSYAQKQESPEERLKRLLVHTNVSNIVARCFGKEFNESIANKLAKSGQFSVQEAFKILAVAKIVEPASSVLISS</sequence>
<dbReference type="AlphaFoldDB" id="A0A9D2HLE5"/>
<dbReference type="Gene3D" id="3.40.50.620">
    <property type="entry name" value="HUPs"/>
    <property type="match status" value="1"/>
</dbReference>
<protein>
    <submittedName>
        <fullName evidence="1">Asparagine synthase C-terminal domain-containing protein</fullName>
    </submittedName>
</protein>
<dbReference type="InterPro" id="IPR014729">
    <property type="entry name" value="Rossmann-like_a/b/a_fold"/>
</dbReference>
<comment type="caution">
    <text evidence="1">The sequence shown here is derived from an EMBL/GenBank/DDBJ whole genome shotgun (WGS) entry which is preliminary data.</text>
</comment>
<evidence type="ECO:0000313" key="2">
    <source>
        <dbReference type="Proteomes" id="UP000823821"/>
    </source>
</evidence>
<dbReference type="EMBL" id="DWZD01000001">
    <property type="protein sequence ID" value="HJA77964.1"/>
    <property type="molecule type" value="Genomic_DNA"/>
</dbReference>
<proteinExistence type="predicted"/>
<evidence type="ECO:0000313" key="1">
    <source>
        <dbReference type="EMBL" id="HJA77964.1"/>
    </source>
</evidence>